<sequence>MNPSFVSPANSPAPSSPYQDYLDELVPSSGRGDFADLMVAVDGVIAATVRSHPSSVRDPSSLPYSLPAYQAMQAAARDLSNHSDLTAAAFEGSPLDNSSTSAGRPLDTFEGPAGRSSSPEPLSELFSPATPPEGSSQQQQQQTPPDYAANHLARFARIHSFMEARRRESESSAATAGTRGSRGQSPARLSTASPIRSQLGIVPAELDSVPPNVNPFMGLNRGQSRPSVIRRSPPQSSGSAMPSVEPGQRQPSGVPPRRDREVVDWEDGTVDLLGRQEGLQRRLIAMQRDQQARNRSQMAIEEYLRNMRSGQRVQAFPPYQPPYSTTRQTSDGVTYVSQNPVYVSHLEYPPAPVTNSPASSSPAQPSSEAGPSRSLSTRMSSSSPLVSVLHTNPGQVLSVDRTLPMHRRVRQTIPNLGPQHTAYTPSAEVYADRAVAVAASPLTSSEPMEVEGSLYEVGIRLTHQASQQNQAQGTQTDRMPRFRRILHPVGSSSVLTEEETRLSAAERISRRRSERVASTPYDRLSAYTQTFTDRGSIQQAQPLSHHVETITPFMAGIPDYGTLREPSSNTWRQERETRMQADMQQRINAEMHVRERVRAAVEAREFPRSTSHVTVAGERLSVDQQIPTRHTGVSRDLNPYYQQIRNDQEGNAERRRRLYYIPQNPAVPPSVGVHYHRLPASLLHFMESGAIFMHHDGEPKLILEQDVISAIAVDTQSFKFDNQFAATEECIICFDEFALQQEVRVLSCNSTHRFHKECIDKWLIKNKPNCPICRRILPSLNQPKEPVVNMEQEAGPSHTHGGHSVRPSSSTEASEGFPLLPDLLADYV</sequence>
<feature type="compositionally biased region" description="Low complexity" evidence="5">
    <location>
        <begin position="356"/>
        <end position="388"/>
    </location>
</feature>
<evidence type="ECO:0000259" key="6">
    <source>
        <dbReference type="PROSITE" id="PS50089"/>
    </source>
</evidence>
<dbReference type="STRING" id="947166.A0A1D1UT24"/>
<dbReference type="InterPro" id="IPR013083">
    <property type="entry name" value="Znf_RING/FYVE/PHD"/>
</dbReference>
<dbReference type="SUPFAM" id="SSF57850">
    <property type="entry name" value="RING/U-box"/>
    <property type="match status" value="1"/>
</dbReference>
<feature type="region of interest" description="Disordered" evidence="5">
    <location>
        <begin position="87"/>
        <end position="194"/>
    </location>
</feature>
<evidence type="ECO:0000256" key="3">
    <source>
        <dbReference type="ARBA" id="ARBA00022833"/>
    </source>
</evidence>
<dbReference type="PANTHER" id="PTHR45798:SF97">
    <property type="entry name" value="ALCOHOL-SENSITIVE RING FINGER PROTEIN 1"/>
    <property type="match status" value="1"/>
</dbReference>
<feature type="compositionally biased region" description="Low complexity" evidence="5">
    <location>
        <begin position="171"/>
        <end position="183"/>
    </location>
</feature>
<dbReference type="OrthoDB" id="9984778at2759"/>
<evidence type="ECO:0000313" key="7">
    <source>
        <dbReference type="EMBL" id="GAU92621.1"/>
    </source>
</evidence>
<dbReference type="InterPro" id="IPR052788">
    <property type="entry name" value="RING-type_E3_ligase_ATL"/>
</dbReference>
<feature type="region of interest" description="Disordered" evidence="5">
    <location>
        <begin position="213"/>
        <end position="259"/>
    </location>
</feature>
<feature type="compositionally biased region" description="Basic and acidic residues" evidence="5">
    <location>
        <begin position="160"/>
        <end position="170"/>
    </location>
</feature>
<dbReference type="PANTHER" id="PTHR45798">
    <property type="entry name" value="RING-H2 FINGER PROTEIN ATL61-RELATED-RELATED"/>
    <property type="match status" value="1"/>
</dbReference>
<dbReference type="EMBL" id="BDGG01000002">
    <property type="protein sequence ID" value="GAU92621.1"/>
    <property type="molecule type" value="Genomic_DNA"/>
</dbReference>
<keyword evidence="3" id="KW-0862">Zinc</keyword>
<feature type="compositionally biased region" description="Low complexity" evidence="5">
    <location>
        <begin position="116"/>
        <end position="128"/>
    </location>
</feature>
<dbReference type="PROSITE" id="PS50089">
    <property type="entry name" value="ZF_RING_2"/>
    <property type="match status" value="1"/>
</dbReference>
<proteinExistence type="predicted"/>
<evidence type="ECO:0000256" key="2">
    <source>
        <dbReference type="ARBA" id="ARBA00022771"/>
    </source>
</evidence>
<dbReference type="Pfam" id="PF13639">
    <property type="entry name" value="zf-RING_2"/>
    <property type="match status" value="1"/>
</dbReference>
<evidence type="ECO:0000313" key="8">
    <source>
        <dbReference type="Proteomes" id="UP000186922"/>
    </source>
</evidence>
<keyword evidence="1" id="KW-0479">Metal-binding</keyword>
<evidence type="ECO:0000256" key="4">
    <source>
        <dbReference type="PROSITE-ProRule" id="PRU00175"/>
    </source>
</evidence>
<dbReference type="GO" id="GO:0008270">
    <property type="term" value="F:zinc ion binding"/>
    <property type="evidence" value="ECO:0007669"/>
    <property type="project" value="UniProtKB-KW"/>
</dbReference>
<dbReference type="Proteomes" id="UP000186922">
    <property type="component" value="Unassembled WGS sequence"/>
</dbReference>
<name>A0A1D1UT24_RAMVA</name>
<dbReference type="SMART" id="SM00184">
    <property type="entry name" value="RING"/>
    <property type="match status" value="1"/>
</dbReference>
<protein>
    <recommendedName>
        <fullName evidence="6">RING-type domain-containing protein</fullName>
    </recommendedName>
</protein>
<organism evidence="7 8">
    <name type="scientific">Ramazzottius varieornatus</name>
    <name type="common">Water bear</name>
    <name type="synonym">Tardigrade</name>
    <dbReference type="NCBI Taxonomy" id="947166"/>
    <lineage>
        <taxon>Eukaryota</taxon>
        <taxon>Metazoa</taxon>
        <taxon>Ecdysozoa</taxon>
        <taxon>Tardigrada</taxon>
        <taxon>Eutardigrada</taxon>
        <taxon>Parachela</taxon>
        <taxon>Hypsibioidea</taxon>
        <taxon>Ramazzottiidae</taxon>
        <taxon>Ramazzottius</taxon>
    </lineage>
</organism>
<gene>
    <name evidence="7" type="primary">RvY_04676-1</name>
    <name evidence="7" type="synonym">RvY_04676.1</name>
    <name evidence="7" type="ORF">RvY_04676</name>
</gene>
<keyword evidence="8" id="KW-1185">Reference proteome</keyword>
<evidence type="ECO:0000256" key="1">
    <source>
        <dbReference type="ARBA" id="ARBA00022723"/>
    </source>
</evidence>
<dbReference type="InterPro" id="IPR001841">
    <property type="entry name" value="Znf_RING"/>
</dbReference>
<feature type="domain" description="RING-type" evidence="6">
    <location>
        <begin position="730"/>
        <end position="774"/>
    </location>
</feature>
<keyword evidence="2 4" id="KW-0863">Zinc-finger</keyword>
<feature type="region of interest" description="Disordered" evidence="5">
    <location>
        <begin position="346"/>
        <end position="389"/>
    </location>
</feature>
<reference evidence="7 8" key="1">
    <citation type="journal article" date="2016" name="Nat. Commun.">
        <title>Extremotolerant tardigrade genome and improved radiotolerance of human cultured cells by tardigrade-unique protein.</title>
        <authorList>
            <person name="Hashimoto T."/>
            <person name="Horikawa D.D."/>
            <person name="Saito Y."/>
            <person name="Kuwahara H."/>
            <person name="Kozuka-Hata H."/>
            <person name="Shin-I T."/>
            <person name="Minakuchi Y."/>
            <person name="Ohishi K."/>
            <person name="Motoyama A."/>
            <person name="Aizu T."/>
            <person name="Enomoto A."/>
            <person name="Kondo K."/>
            <person name="Tanaka S."/>
            <person name="Hara Y."/>
            <person name="Koshikawa S."/>
            <person name="Sagara H."/>
            <person name="Miura T."/>
            <person name="Yokobori S."/>
            <person name="Miyagawa K."/>
            <person name="Suzuki Y."/>
            <person name="Kubo T."/>
            <person name="Oyama M."/>
            <person name="Kohara Y."/>
            <person name="Fujiyama A."/>
            <person name="Arakawa K."/>
            <person name="Katayama T."/>
            <person name="Toyoda A."/>
            <person name="Kunieda T."/>
        </authorList>
    </citation>
    <scope>NUCLEOTIDE SEQUENCE [LARGE SCALE GENOMIC DNA]</scope>
    <source>
        <strain evidence="7 8">YOKOZUNA-1</strain>
    </source>
</reference>
<feature type="region of interest" description="Disordered" evidence="5">
    <location>
        <begin position="792"/>
        <end position="816"/>
    </location>
</feature>
<comment type="caution">
    <text evidence="7">The sequence shown here is derived from an EMBL/GenBank/DDBJ whole genome shotgun (WGS) entry which is preliminary data.</text>
</comment>
<feature type="region of interest" description="Disordered" evidence="5">
    <location>
        <begin position="1"/>
        <end position="24"/>
    </location>
</feature>
<accession>A0A1D1UT24</accession>
<evidence type="ECO:0000256" key="5">
    <source>
        <dbReference type="SAM" id="MobiDB-lite"/>
    </source>
</evidence>
<dbReference type="Gene3D" id="3.30.40.10">
    <property type="entry name" value="Zinc/RING finger domain, C3HC4 (zinc finger)"/>
    <property type="match status" value="1"/>
</dbReference>
<feature type="compositionally biased region" description="Low complexity" evidence="5">
    <location>
        <begin position="1"/>
        <end position="17"/>
    </location>
</feature>
<dbReference type="AlphaFoldDB" id="A0A1D1UT24"/>